<feature type="transmembrane region" description="Helical" evidence="11">
    <location>
        <begin position="140"/>
        <end position="167"/>
    </location>
</feature>
<evidence type="ECO:0000256" key="5">
    <source>
        <dbReference type="ARBA" id="ARBA00022725"/>
    </source>
</evidence>
<feature type="transmembrane region" description="Helical" evidence="11">
    <location>
        <begin position="306"/>
        <end position="325"/>
    </location>
</feature>
<evidence type="ECO:0000256" key="11">
    <source>
        <dbReference type="RuleBase" id="RU351113"/>
    </source>
</evidence>
<keyword evidence="7 11" id="KW-0472">Membrane</keyword>
<dbReference type="STRING" id="7370.A0A1I8NJQ6"/>
<evidence type="ECO:0000256" key="10">
    <source>
        <dbReference type="ARBA" id="ARBA00038679"/>
    </source>
</evidence>
<comment type="similarity">
    <text evidence="11">Belongs to the insect chemoreceptor superfamily. Heteromeric odorant receptor channel (TC 1.A.69) family.</text>
</comment>
<dbReference type="VEuPathDB" id="VectorBase:MDOA016256"/>
<accession>A0A1I8NJQ6</accession>
<name>A0A1I8NJQ6_MUSDO</name>
<dbReference type="Pfam" id="PF02949">
    <property type="entry name" value="7tm_6"/>
    <property type="match status" value="1"/>
</dbReference>
<reference evidence="12" key="1">
    <citation type="submission" date="2020-05" db="UniProtKB">
        <authorList>
            <consortium name="EnsemblMetazoa"/>
        </authorList>
    </citation>
    <scope>IDENTIFICATION</scope>
    <source>
        <strain evidence="12">Aabys</strain>
    </source>
</reference>
<keyword evidence="4 11" id="KW-0812">Transmembrane</keyword>
<comment type="caution">
    <text evidence="11">Lacks conserved residue(s) required for the propagation of feature annotation.</text>
</comment>
<dbReference type="AlphaFoldDB" id="A0A1I8NJQ6"/>
<keyword evidence="3 11" id="KW-0716">Sensory transduction</keyword>
<dbReference type="PANTHER" id="PTHR21137">
    <property type="entry name" value="ODORANT RECEPTOR"/>
    <property type="match status" value="1"/>
</dbReference>
<evidence type="ECO:0000256" key="6">
    <source>
        <dbReference type="ARBA" id="ARBA00022989"/>
    </source>
</evidence>
<evidence type="ECO:0000256" key="3">
    <source>
        <dbReference type="ARBA" id="ARBA00022606"/>
    </source>
</evidence>
<proteinExistence type="inferred from homology"/>
<keyword evidence="9 11" id="KW-0807">Transducer</keyword>
<organism evidence="12">
    <name type="scientific">Musca domestica</name>
    <name type="common">House fly</name>
    <dbReference type="NCBI Taxonomy" id="7370"/>
    <lineage>
        <taxon>Eukaryota</taxon>
        <taxon>Metazoa</taxon>
        <taxon>Ecdysozoa</taxon>
        <taxon>Arthropoda</taxon>
        <taxon>Hexapoda</taxon>
        <taxon>Insecta</taxon>
        <taxon>Pterygota</taxon>
        <taxon>Neoptera</taxon>
        <taxon>Endopterygota</taxon>
        <taxon>Diptera</taxon>
        <taxon>Brachycera</taxon>
        <taxon>Muscomorpha</taxon>
        <taxon>Muscoidea</taxon>
        <taxon>Muscidae</taxon>
        <taxon>Musca</taxon>
    </lineage>
</organism>
<protein>
    <recommendedName>
        <fullName evidence="11">Odorant receptor</fullName>
    </recommendedName>
</protein>
<evidence type="ECO:0000256" key="2">
    <source>
        <dbReference type="ARBA" id="ARBA00022475"/>
    </source>
</evidence>
<comment type="subunit">
    <text evidence="10">Interacts with Orco. Complexes exist early in the endomembrane system in olfactory sensory neurons (OSNs), coupling these complexes to the conserved ciliary trafficking pathway.</text>
</comment>
<dbReference type="GO" id="GO:0005886">
    <property type="term" value="C:plasma membrane"/>
    <property type="evidence" value="ECO:0007669"/>
    <property type="project" value="UniProtKB-SubCell"/>
</dbReference>
<dbReference type="GO" id="GO:0007165">
    <property type="term" value="P:signal transduction"/>
    <property type="evidence" value="ECO:0007669"/>
    <property type="project" value="UniProtKB-KW"/>
</dbReference>
<feature type="transmembrane region" description="Helical" evidence="11">
    <location>
        <begin position="84"/>
        <end position="102"/>
    </location>
</feature>
<evidence type="ECO:0000256" key="9">
    <source>
        <dbReference type="ARBA" id="ARBA00023224"/>
    </source>
</evidence>
<keyword evidence="8 11" id="KW-0675">Receptor</keyword>
<evidence type="ECO:0000256" key="8">
    <source>
        <dbReference type="ARBA" id="ARBA00023170"/>
    </source>
</evidence>
<evidence type="ECO:0000313" key="12">
    <source>
        <dbReference type="EnsemblMetazoa" id="MDOA016256-PA"/>
    </source>
</evidence>
<evidence type="ECO:0000256" key="4">
    <source>
        <dbReference type="ARBA" id="ARBA00022692"/>
    </source>
</evidence>
<evidence type="ECO:0000256" key="7">
    <source>
        <dbReference type="ARBA" id="ARBA00023136"/>
    </source>
</evidence>
<dbReference type="GO" id="GO:0005549">
    <property type="term" value="F:odorant binding"/>
    <property type="evidence" value="ECO:0007669"/>
    <property type="project" value="InterPro"/>
</dbReference>
<comment type="subcellular location">
    <subcellularLocation>
        <location evidence="1 11">Cell membrane</location>
        <topology evidence="1 11">Multi-pass membrane protein</topology>
    </subcellularLocation>
</comment>
<dbReference type="EnsemblMetazoa" id="MDOA016256-RA">
    <property type="protein sequence ID" value="MDOA016256-PA"/>
    <property type="gene ID" value="MDOA016256"/>
</dbReference>
<keyword evidence="2" id="KW-1003">Cell membrane</keyword>
<feature type="transmembrane region" description="Helical" evidence="11">
    <location>
        <begin position="275"/>
        <end position="300"/>
    </location>
</feature>
<sequence>MAPKATSNGIGLNKFLLQADILAKSIGLIPYDEENDKRSVRYEKLMKFIFILNMVNMNFVLFSEIMYVLLAMKNGNNFVEATMNLSYIGFVFVGDIKIISVLRKKPVLTILMKEIEDIYPKDGRAQKAYQVREYVWRFNLISLGFVIVHEILIWFYNLYIAVSYLIYEWWLQWRVVPRTLPYYFWVPWQWQGHWSYYVLYVSQNFAGHTCMSGQLANDLLLCVAATQIIMHFEFLAKRLREYRPTGRHVDDLKFLREHIKYHQAVIHLSALMNEVFGVSLLVNFISSSFVMCFLGFQMTIGVEADTLVMLFMFLFCSLVQILMICNYGQQLIIKSEEIGHAVYSQEWLNSDLRYRKMLIGIIARSQKPVILRATTFLNVSRSTMTEQLVYENSLDHQLLYEDSLDHQAVHKDSLDPQFIYEDSLGHQLMYEDFLDHQLVYEDFLDVQLTYEGYLPRRLPAARVRLLKRPESPDRL</sequence>
<feature type="transmembrane region" description="Helical" evidence="11">
    <location>
        <begin position="48"/>
        <end position="72"/>
    </location>
</feature>
<feature type="transmembrane region" description="Helical" evidence="11">
    <location>
        <begin position="215"/>
        <end position="236"/>
    </location>
</feature>
<dbReference type="InterPro" id="IPR004117">
    <property type="entry name" value="7tm6_olfct_rcpt"/>
</dbReference>
<dbReference type="PANTHER" id="PTHR21137:SF44">
    <property type="entry name" value="ODORANT RECEPTOR 13A-RELATED"/>
    <property type="match status" value="1"/>
</dbReference>
<keyword evidence="5 11" id="KW-0552">Olfaction</keyword>
<dbReference type="GO" id="GO:0004984">
    <property type="term" value="F:olfactory receptor activity"/>
    <property type="evidence" value="ECO:0007669"/>
    <property type="project" value="InterPro"/>
</dbReference>
<evidence type="ECO:0000256" key="1">
    <source>
        <dbReference type="ARBA" id="ARBA00004651"/>
    </source>
</evidence>
<dbReference type="VEuPathDB" id="VectorBase:MDOMA2_005992"/>
<keyword evidence="6 11" id="KW-1133">Transmembrane helix</keyword>